<reference evidence="1" key="1">
    <citation type="submission" date="2019-05" db="EMBL/GenBank/DDBJ databases">
        <title>Whole genome sequencing of Pseudanabaena catenata USMAC16.</title>
        <authorList>
            <person name="Khan Z."/>
            <person name="Omar W.M."/>
            <person name="Convey P."/>
            <person name="Merican F."/>
            <person name="Najimudin N."/>
        </authorList>
    </citation>
    <scope>NUCLEOTIDE SEQUENCE</scope>
    <source>
        <strain evidence="1">USMAC16</strain>
    </source>
</reference>
<keyword evidence="2" id="KW-1185">Reference proteome</keyword>
<dbReference type="Proteomes" id="UP001152872">
    <property type="component" value="Unassembled WGS sequence"/>
</dbReference>
<comment type="caution">
    <text evidence="1">The sequence shown here is derived from an EMBL/GenBank/DDBJ whole genome shotgun (WGS) entry which is preliminary data.</text>
</comment>
<gene>
    <name evidence="1" type="ORF">FEV09_06060</name>
</gene>
<dbReference type="AlphaFoldDB" id="A0A9X4M756"/>
<accession>A0A9X4M756</accession>
<evidence type="ECO:0000313" key="1">
    <source>
        <dbReference type="EMBL" id="MDG3494119.1"/>
    </source>
</evidence>
<dbReference type="RefSeq" id="WP_009626182.1">
    <property type="nucleotide sequence ID" value="NZ_VBTY01000033.1"/>
</dbReference>
<evidence type="ECO:0000313" key="2">
    <source>
        <dbReference type="Proteomes" id="UP001152872"/>
    </source>
</evidence>
<organism evidence="1 2">
    <name type="scientific">Pseudanabaena catenata USMAC16</name>
    <dbReference type="NCBI Taxonomy" id="1855837"/>
    <lineage>
        <taxon>Bacteria</taxon>
        <taxon>Bacillati</taxon>
        <taxon>Cyanobacteriota</taxon>
        <taxon>Cyanophyceae</taxon>
        <taxon>Pseudanabaenales</taxon>
        <taxon>Pseudanabaenaceae</taxon>
        <taxon>Pseudanabaena</taxon>
    </lineage>
</organism>
<protein>
    <submittedName>
        <fullName evidence="1">Uncharacterized protein</fullName>
    </submittedName>
</protein>
<dbReference type="EMBL" id="VBTY01000033">
    <property type="protein sequence ID" value="MDG3494119.1"/>
    <property type="molecule type" value="Genomic_DNA"/>
</dbReference>
<name>A0A9X4M756_9CYAN</name>
<proteinExistence type="predicted"/>
<sequence length="222" mass="24999">MQIEQLELNLWEAIATAAQVPEEANLPKVLDLLDLTLLDLDTRSQLRVAGEAVIQIADLFRDRTNSLFEELQAQSTNEGPVMTDDAFDRYIRQSVIVDFDQFIAPLSSLPRKSPERVKDGNSIVSPVDKQTLIQLLEQEDVLSPERQIELVMSTAHAENVSDWIEAIANCLSHYDLPIRLPDLVSALPLPIVEIWLGLLLGGFHLVQKGAFYDSQQLWIDRS</sequence>